<dbReference type="InterPro" id="IPR043502">
    <property type="entry name" value="DNA/RNA_pol_sf"/>
</dbReference>
<dbReference type="PANTHER" id="PTHR35369:SF2">
    <property type="entry name" value="BLR3025 PROTEIN"/>
    <property type="match status" value="1"/>
</dbReference>
<evidence type="ECO:0000256" key="2">
    <source>
        <dbReference type="ARBA" id="ARBA00022763"/>
    </source>
</evidence>
<dbReference type="SUPFAM" id="SSF56672">
    <property type="entry name" value="DNA/RNA polymerases"/>
    <property type="match status" value="1"/>
</dbReference>
<dbReference type="PROSITE" id="PS50173">
    <property type="entry name" value="UMUC"/>
    <property type="match status" value="1"/>
</dbReference>
<dbReference type="PANTHER" id="PTHR35369">
    <property type="entry name" value="BLR3025 PROTEIN-RELATED"/>
    <property type="match status" value="1"/>
</dbReference>
<dbReference type="CDD" id="cd03468">
    <property type="entry name" value="PolY_like"/>
    <property type="match status" value="1"/>
</dbReference>
<comment type="similarity">
    <text evidence="1">Belongs to the DNA polymerase type-Y family.</text>
</comment>
<feature type="region of interest" description="Disordered" evidence="3">
    <location>
        <begin position="188"/>
        <end position="209"/>
    </location>
</feature>
<dbReference type="InterPro" id="IPR043128">
    <property type="entry name" value="Rev_trsase/Diguanyl_cyclase"/>
</dbReference>
<evidence type="ECO:0000259" key="4">
    <source>
        <dbReference type="PROSITE" id="PS50173"/>
    </source>
</evidence>
<evidence type="ECO:0000256" key="3">
    <source>
        <dbReference type="SAM" id="MobiDB-lite"/>
    </source>
</evidence>
<dbReference type="AlphaFoldDB" id="A0A6B0TUU1"/>
<dbReference type="Gene3D" id="3.30.70.270">
    <property type="match status" value="1"/>
</dbReference>
<comment type="caution">
    <text evidence="5">The sequence shown here is derived from an EMBL/GenBank/DDBJ whole genome shotgun (WGS) entry which is preliminary data.</text>
</comment>
<feature type="domain" description="UmuC" evidence="4">
    <location>
        <begin position="15"/>
        <end position="110"/>
    </location>
</feature>
<feature type="compositionally biased region" description="Pro residues" evidence="3">
    <location>
        <begin position="195"/>
        <end position="207"/>
    </location>
</feature>
<dbReference type="Gene3D" id="3.40.1170.60">
    <property type="match status" value="1"/>
</dbReference>
<keyword evidence="2" id="KW-0227">DNA damage</keyword>
<sequence>MPDRRILSIWFPRLAAERVLRLEPGLADQPFAIVAEAANSQILASLSARAEAEGLHRGMALADARALCPDLLSRPAAPLREAAFLATLRRWAGRFSPWAAEEGAESLVLDITGCAHLFGGEAGLVEEIADGCHRLGLSQRIGLADTLGAAWALARFAGSPAMSARSGDAIDQEAPATRSRAFRRKRWERGGHAPSAPPPSAPVPRIVPPGHARAALGPLPVSALRLPPDTVAGLVRLGLRRIEDLAVMPRAALARRFGLELVRRLDQAMGAEPEPVSPARPEERFAVRLTLPDPIGLEDDLLAGLDRLLPPLCAKLRRAGCGARRVRFGLHRVDRSVEMLEVGLARPSFEPDRIRPLLALKTGGVDAGFGFDMLRLEAHVTEPLTATQHKGHLAAAEEARARHAPGGGAEMDALVNRLGARLGMEALTRLHPADSHIPEKSATAMVAAYAAPPPRWPAPPGPRPLRIFPPEMISPADSQRPPQGFRWRRQDHRCTLAVGPERIAPEWWLDDPAWRSGPRDYWRIETETGERLWLFEARGAEVEGGWFVQGAFG</sequence>
<evidence type="ECO:0000313" key="6">
    <source>
        <dbReference type="Proteomes" id="UP000436016"/>
    </source>
</evidence>
<evidence type="ECO:0000256" key="1">
    <source>
        <dbReference type="ARBA" id="ARBA00010945"/>
    </source>
</evidence>
<proteinExistence type="inferred from homology"/>
<organism evidence="5 6">
    <name type="scientific">Oceanomicrobium pacificus</name>
    <dbReference type="NCBI Taxonomy" id="2692916"/>
    <lineage>
        <taxon>Bacteria</taxon>
        <taxon>Pseudomonadati</taxon>
        <taxon>Pseudomonadota</taxon>
        <taxon>Alphaproteobacteria</taxon>
        <taxon>Rhodobacterales</taxon>
        <taxon>Paracoccaceae</taxon>
        <taxon>Oceanomicrobium</taxon>
    </lineage>
</organism>
<dbReference type="InterPro" id="IPR050356">
    <property type="entry name" value="SulA_CellDiv_inhibitor"/>
</dbReference>
<accession>A0A6B0TUU1</accession>
<evidence type="ECO:0000313" key="5">
    <source>
        <dbReference type="EMBL" id="MXU64914.1"/>
    </source>
</evidence>
<keyword evidence="6" id="KW-1185">Reference proteome</keyword>
<dbReference type="Pfam" id="PF00817">
    <property type="entry name" value="IMS"/>
    <property type="match status" value="1"/>
</dbReference>
<dbReference type="InterPro" id="IPR001126">
    <property type="entry name" value="UmuC"/>
</dbReference>
<dbReference type="Proteomes" id="UP000436016">
    <property type="component" value="Unassembled WGS sequence"/>
</dbReference>
<gene>
    <name evidence="5" type="ORF">GSH16_05615</name>
</gene>
<dbReference type="EMBL" id="WUWG01000001">
    <property type="protein sequence ID" value="MXU64914.1"/>
    <property type="molecule type" value="Genomic_DNA"/>
</dbReference>
<dbReference type="GO" id="GO:0006281">
    <property type="term" value="P:DNA repair"/>
    <property type="evidence" value="ECO:0007669"/>
    <property type="project" value="InterPro"/>
</dbReference>
<reference evidence="5 6" key="1">
    <citation type="submission" date="2019-12" db="EMBL/GenBank/DDBJ databases">
        <title>Strain KN286 was isolated from seawater, which was collected from Caroline Seamount in the tropical western Pacific.</title>
        <authorList>
            <person name="Wang Q."/>
        </authorList>
    </citation>
    <scope>NUCLEOTIDE SEQUENCE [LARGE SCALE GENOMIC DNA]</scope>
    <source>
        <strain evidence="5 6">KN286</strain>
    </source>
</reference>
<name>A0A6B0TUU1_9RHOB</name>
<protein>
    <submittedName>
        <fullName evidence="5">DNA polymerase Y family protein</fullName>
    </submittedName>
</protein>
<dbReference type="RefSeq" id="WP_160852718.1">
    <property type="nucleotide sequence ID" value="NZ_WUWG01000001.1"/>
</dbReference>